<dbReference type="EMBL" id="JYDT01000079">
    <property type="protein sequence ID" value="KRY85970.1"/>
    <property type="molecule type" value="Genomic_DNA"/>
</dbReference>
<dbReference type="Proteomes" id="UP000054995">
    <property type="component" value="Unassembled WGS sequence"/>
</dbReference>
<name>A0A0V1FJ28_TRIPS</name>
<keyword evidence="2" id="KW-1185">Reference proteome</keyword>
<reference evidence="1 2" key="1">
    <citation type="submission" date="2015-01" db="EMBL/GenBank/DDBJ databases">
        <title>Evolution of Trichinella species and genotypes.</title>
        <authorList>
            <person name="Korhonen P.K."/>
            <person name="Edoardo P."/>
            <person name="Giuseppe L.R."/>
            <person name="Gasser R.B."/>
        </authorList>
    </citation>
    <scope>NUCLEOTIDE SEQUENCE [LARGE SCALE GENOMIC DNA]</scope>
    <source>
        <strain evidence="1">ISS470</strain>
    </source>
</reference>
<gene>
    <name evidence="1" type="ORF">T4D_10486</name>
</gene>
<proteinExistence type="predicted"/>
<sequence>MVFRELSLLHLQFSNLFPPREPTASGEHVTPPRSMSFYREQPMPLSEARYNVKAFSSVYFIQLYVFEKNFCYSDALLLNN</sequence>
<evidence type="ECO:0000313" key="1">
    <source>
        <dbReference type="EMBL" id="KRY85970.1"/>
    </source>
</evidence>
<organism evidence="1 2">
    <name type="scientific">Trichinella pseudospiralis</name>
    <name type="common">Parasitic roundworm</name>
    <dbReference type="NCBI Taxonomy" id="6337"/>
    <lineage>
        <taxon>Eukaryota</taxon>
        <taxon>Metazoa</taxon>
        <taxon>Ecdysozoa</taxon>
        <taxon>Nematoda</taxon>
        <taxon>Enoplea</taxon>
        <taxon>Dorylaimia</taxon>
        <taxon>Trichinellida</taxon>
        <taxon>Trichinellidae</taxon>
        <taxon>Trichinella</taxon>
    </lineage>
</organism>
<protein>
    <submittedName>
        <fullName evidence="1">Uncharacterized protein</fullName>
    </submittedName>
</protein>
<dbReference type="AlphaFoldDB" id="A0A0V1FJ28"/>
<evidence type="ECO:0000313" key="2">
    <source>
        <dbReference type="Proteomes" id="UP000054995"/>
    </source>
</evidence>
<accession>A0A0V1FJ28</accession>
<comment type="caution">
    <text evidence="1">The sequence shown here is derived from an EMBL/GenBank/DDBJ whole genome shotgun (WGS) entry which is preliminary data.</text>
</comment>